<dbReference type="SMART" id="SM00530">
    <property type="entry name" value="HTH_XRE"/>
    <property type="match status" value="1"/>
</dbReference>
<organism evidence="5 6">
    <name type="scientific">Sphingomonas yabuuchiae</name>
    <dbReference type="NCBI Taxonomy" id="172044"/>
    <lineage>
        <taxon>Bacteria</taxon>
        <taxon>Pseudomonadati</taxon>
        <taxon>Pseudomonadota</taxon>
        <taxon>Alphaproteobacteria</taxon>
        <taxon>Sphingomonadales</taxon>
        <taxon>Sphingomonadaceae</taxon>
        <taxon>Sphingomonas</taxon>
    </lineage>
</organism>
<dbReference type="PANTHER" id="PTHR40661:SF1">
    <property type="entry name" value="HTH CRO_C1-TYPE DOMAIN-CONTAINING PROTEIN"/>
    <property type="match status" value="1"/>
</dbReference>
<evidence type="ECO:0000256" key="2">
    <source>
        <dbReference type="ARBA" id="ARBA00023125"/>
    </source>
</evidence>
<dbReference type="Proteomes" id="UP000584663">
    <property type="component" value="Unassembled WGS sequence"/>
</dbReference>
<dbReference type="GO" id="GO:0004252">
    <property type="term" value="F:serine-type endopeptidase activity"/>
    <property type="evidence" value="ECO:0007669"/>
    <property type="project" value="UniProtKB-EC"/>
</dbReference>
<reference evidence="5 6" key="1">
    <citation type="submission" date="2020-08" db="EMBL/GenBank/DDBJ databases">
        <title>Genomic Encyclopedia of Type Strains, Phase IV (KMG-IV): sequencing the most valuable type-strain genomes for metagenomic binning, comparative biology and taxonomic classification.</title>
        <authorList>
            <person name="Goeker M."/>
        </authorList>
    </citation>
    <scope>NUCLEOTIDE SEQUENCE [LARGE SCALE GENOMIC DNA]</scope>
    <source>
        <strain evidence="5 6">DSM 14562</strain>
    </source>
</reference>
<dbReference type="CDD" id="cd06462">
    <property type="entry name" value="Peptidase_S24_S26"/>
    <property type="match status" value="1"/>
</dbReference>
<dbReference type="InterPro" id="IPR001387">
    <property type="entry name" value="Cro/C1-type_HTH"/>
</dbReference>
<keyword evidence="6" id="KW-1185">Reference proteome</keyword>
<dbReference type="RefSeq" id="WP_240456245.1">
    <property type="nucleotide sequence ID" value="NZ_JAFHKU010000045.1"/>
</dbReference>
<accession>A0ABR6KEW5</accession>
<evidence type="ECO:0000256" key="1">
    <source>
        <dbReference type="ARBA" id="ARBA00023015"/>
    </source>
</evidence>
<dbReference type="PROSITE" id="PS50943">
    <property type="entry name" value="HTH_CROC1"/>
    <property type="match status" value="1"/>
</dbReference>
<evidence type="ECO:0000256" key="3">
    <source>
        <dbReference type="ARBA" id="ARBA00023163"/>
    </source>
</evidence>
<keyword evidence="1" id="KW-0805">Transcription regulation</keyword>
<dbReference type="EMBL" id="JACHNX010000039">
    <property type="protein sequence ID" value="MBB4611675.1"/>
    <property type="molecule type" value="Genomic_DNA"/>
</dbReference>
<dbReference type="EC" id="3.4.21.88" evidence="5"/>
<name>A0ABR6KEW5_9SPHN</name>
<dbReference type="PANTHER" id="PTHR40661">
    <property type="match status" value="1"/>
</dbReference>
<dbReference type="InterPro" id="IPR036286">
    <property type="entry name" value="LexA/Signal_pep-like_sf"/>
</dbReference>
<dbReference type="Gene3D" id="2.10.109.10">
    <property type="entry name" value="Umud Fragment, subunit A"/>
    <property type="match status" value="1"/>
</dbReference>
<proteinExistence type="predicted"/>
<dbReference type="Pfam" id="PF13443">
    <property type="entry name" value="HTH_26"/>
    <property type="match status" value="1"/>
</dbReference>
<keyword evidence="2" id="KW-0238">DNA-binding</keyword>
<evidence type="ECO:0000259" key="4">
    <source>
        <dbReference type="PROSITE" id="PS50943"/>
    </source>
</evidence>
<dbReference type="SUPFAM" id="SSF47413">
    <property type="entry name" value="lambda repressor-like DNA-binding domains"/>
    <property type="match status" value="1"/>
</dbReference>
<dbReference type="CDD" id="cd00093">
    <property type="entry name" value="HTH_XRE"/>
    <property type="match status" value="1"/>
</dbReference>
<comment type="caution">
    <text evidence="5">The sequence shown here is derived from an EMBL/GenBank/DDBJ whole genome shotgun (WGS) entry which is preliminary data.</text>
</comment>
<keyword evidence="5" id="KW-0378">Hydrolase</keyword>
<dbReference type="Pfam" id="PF00717">
    <property type="entry name" value="Peptidase_S24"/>
    <property type="match status" value="1"/>
</dbReference>
<evidence type="ECO:0000313" key="6">
    <source>
        <dbReference type="Proteomes" id="UP000584663"/>
    </source>
</evidence>
<protein>
    <submittedName>
        <fullName evidence="5">Repressor LexA</fullName>
        <ecNumber evidence="5">3.4.21.88</ecNumber>
    </submittedName>
</protein>
<gene>
    <name evidence="5" type="ORF">GGQ89_003925</name>
</gene>
<dbReference type="SUPFAM" id="SSF51306">
    <property type="entry name" value="LexA/Signal peptidase"/>
    <property type="match status" value="1"/>
</dbReference>
<sequence>MTVAQSLITKPGWCYAMRGEESLDVAQDLFHEHNSMCELSHRQGVKTPIYRLGSPLCDRSHMNEQDEVARVKERLRQLMDQKGIKAKPLSKKAGKGETFVRDMLDGDDVKLGNLHRLANALEVSIADIVGGGSIRVAGRVGAGGSVIFEPVDGGAVPMPPGMGGELEALEVDGISMLPRYSAGDILYIEKAAPGVSPDDVGDFCVVRASSGETYVKQLAFGTRPGLWTLRSLNAEDIVDIEIEWARPVIFVLPRAARRRLGY</sequence>
<feature type="domain" description="HTH cro/C1-type" evidence="4">
    <location>
        <begin position="75"/>
        <end position="128"/>
    </location>
</feature>
<evidence type="ECO:0000313" key="5">
    <source>
        <dbReference type="EMBL" id="MBB4611675.1"/>
    </source>
</evidence>
<dbReference type="InterPro" id="IPR010982">
    <property type="entry name" value="Lambda_DNA-bd_dom_sf"/>
</dbReference>
<keyword evidence="3" id="KW-0804">Transcription</keyword>
<dbReference type="InterPro" id="IPR015927">
    <property type="entry name" value="Peptidase_S24_S26A/B/C"/>
</dbReference>
<dbReference type="Gene3D" id="1.10.260.40">
    <property type="entry name" value="lambda repressor-like DNA-binding domains"/>
    <property type="match status" value="1"/>
</dbReference>